<dbReference type="EMBL" id="CAJNIZ010008724">
    <property type="protein sequence ID" value="CAE7270894.1"/>
    <property type="molecule type" value="Genomic_DNA"/>
</dbReference>
<accession>A0A812MQ12</accession>
<evidence type="ECO:0000313" key="1">
    <source>
        <dbReference type="EMBL" id="CAE7270894.1"/>
    </source>
</evidence>
<dbReference type="GO" id="GO:0006629">
    <property type="term" value="P:lipid metabolic process"/>
    <property type="evidence" value="ECO:0007669"/>
    <property type="project" value="InterPro"/>
</dbReference>
<dbReference type="Pfam" id="PF02450">
    <property type="entry name" value="LCAT"/>
    <property type="match status" value="1"/>
</dbReference>
<organism evidence="1 2">
    <name type="scientific">Symbiodinium pilosum</name>
    <name type="common">Dinoflagellate</name>
    <dbReference type="NCBI Taxonomy" id="2952"/>
    <lineage>
        <taxon>Eukaryota</taxon>
        <taxon>Sar</taxon>
        <taxon>Alveolata</taxon>
        <taxon>Dinophyceae</taxon>
        <taxon>Suessiales</taxon>
        <taxon>Symbiodiniaceae</taxon>
        <taxon>Symbiodinium</taxon>
    </lineage>
</organism>
<evidence type="ECO:0000313" key="2">
    <source>
        <dbReference type="Proteomes" id="UP000649617"/>
    </source>
</evidence>
<dbReference type="GO" id="GO:0008374">
    <property type="term" value="F:O-acyltransferase activity"/>
    <property type="evidence" value="ECO:0007669"/>
    <property type="project" value="InterPro"/>
</dbReference>
<name>A0A812MQ12_SYMPI</name>
<protein>
    <submittedName>
        <fullName evidence="1">PSAT protein</fullName>
    </submittedName>
</protein>
<keyword evidence="2" id="KW-1185">Reference proteome</keyword>
<dbReference type="Gene3D" id="3.40.50.1820">
    <property type="entry name" value="alpha/beta hydrolase"/>
    <property type="match status" value="1"/>
</dbReference>
<dbReference type="InterPro" id="IPR003386">
    <property type="entry name" value="LACT/PDAT_acylTrfase"/>
</dbReference>
<dbReference type="Proteomes" id="UP000649617">
    <property type="component" value="Unassembled WGS sequence"/>
</dbReference>
<proteinExistence type="predicted"/>
<dbReference type="PANTHER" id="PTHR11440">
    <property type="entry name" value="LECITHIN-CHOLESTEROL ACYLTRANSFERASE-RELATED"/>
    <property type="match status" value="1"/>
</dbReference>
<dbReference type="AlphaFoldDB" id="A0A812MQ12"/>
<sequence>MAPKDGTRRPRPGMKDNGDGYGIFEWKQYRHSKGTFDDAQAAGVRLTVVPGIAGVNYLDPDSYVFAPVVRILESLGYVEGFAPSMMEKRDGYFQKLVSSIETLDRSGTGVILLAHSMGNKVISYFLDFVVKKKGQAWVDKHIHLWLAAGAPHLGAPQAVRSTVFGDNFGLDAFITGSEARAFARSLSASPWLFPAGEMAKQPMFHLRKGGALEVCSITATVPNSGIVSAENKVMVSFEVSWGDGTSGAGNLTTKSASTFDGSKATFDEKDNFLQFGGPTQLPASATIRAILKEKGYHDTSTDMLSRFGQAVKAGVMLVEEAAAGRRGLGVPRAQTEAKSLAE</sequence>
<reference evidence="1" key="1">
    <citation type="submission" date="2021-02" db="EMBL/GenBank/DDBJ databases">
        <authorList>
            <person name="Dougan E. K."/>
            <person name="Rhodes N."/>
            <person name="Thang M."/>
            <person name="Chan C."/>
        </authorList>
    </citation>
    <scope>NUCLEOTIDE SEQUENCE</scope>
</reference>
<dbReference type="OrthoDB" id="190846at2759"/>
<gene>
    <name evidence="1" type="primary">PSAT</name>
    <name evidence="1" type="ORF">SPIL2461_LOCUS5952</name>
</gene>
<comment type="caution">
    <text evidence="1">The sequence shown here is derived from an EMBL/GenBank/DDBJ whole genome shotgun (WGS) entry which is preliminary data.</text>
</comment>
<feature type="non-terminal residue" evidence="1">
    <location>
        <position position="1"/>
    </location>
</feature>
<dbReference type="SUPFAM" id="SSF53474">
    <property type="entry name" value="alpha/beta-Hydrolases"/>
    <property type="match status" value="1"/>
</dbReference>
<dbReference type="InterPro" id="IPR029058">
    <property type="entry name" value="AB_hydrolase_fold"/>
</dbReference>